<dbReference type="AlphaFoldDB" id="A0A2T0JYI1"/>
<reference evidence="1 2" key="1">
    <citation type="submission" date="2018-03" db="EMBL/GenBank/DDBJ databases">
        <title>Genomic Encyclopedia of Archaeal and Bacterial Type Strains, Phase II (KMG-II): from individual species to whole genera.</title>
        <authorList>
            <person name="Goeker M."/>
        </authorList>
    </citation>
    <scope>NUCLEOTIDE SEQUENCE [LARGE SCALE GENOMIC DNA]</scope>
    <source>
        <strain evidence="1 2">DSM 43146</strain>
    </source>
</reference>
<organism evidence="1 2">
    <name type="scientific">Actinoplanes italicus</name>
    <dbReference type="NCBI Taxonomy" id="113567"/>
    <lineage>
        <taxon>Bacteria</taxon>
        <taxon>Bacillati</taxon>
        <taxon>Actinomycetota</taxon>
        <taxon>Actinomycetes</taxon>
        <taxon>Micromonosporales</taxon>
        <taxon>Micromonosporaceae</taxon>
        <taxon>Actinoplanes</taxon>
    </lineage>
</organism>
<protein>
    <recommendedName>
        <fullName evidence="3">CopG family transcriptional regulator</fullName>
    </recommendedName>
</protein>
<dbReference type="Proteomes" id="UP000239415">
    <property type="component" value="Unassembled WGS sequence"/>
</dbReference>
<comment type="caution">
    <text evidence="1">The sequence shown here is derived from an EMBL/GenBank/DDBJ whole genome shotgun (WGS) entry which is preliminary data.</text>
</comment>
<evidence type="ECO:0000313" key="1">
    <source>
        <dbReference type="EMBL" id="PRX13343.1"/>
    </source>
</evidence>
<evidence type="ECO:0000313" key="2">
    <source>
        <dbReference type="Proteomes" id="UP000239415"/>
    </source>
</evidence>
<name>A0A2T0JYI1_9ACTN</name>
<dbReference type="EMBL" id="PVMZ01000025">
    <property type="protein sequence ID" value="PRX13343.1"/>
    <property type="molecule type" value="Genomic_DNA"/>
</dbReference>
<sequence>MSREFERHEYLRYSHYRTTPDYAVVMTAPRSVRFDEGVLARLDRYVREHPGTSSSSVANMFIDEALKSYEHPGVNFRPGPTGRRAALAGGPDVWEVITALDDIRNEDPQISEADLLEELGTVTGLTTTQIGIAVRYYAAYPDEIDERIALNRDVADREEKLWEAQQSLLRKRKT</sequence>
<keyword evidence="2" id="KW-1185">Reference proteome</keyword>
<proteinExistence type="predicted"/>
<accession>A0A2T0JYI1</accession>
<evidence type="ECO:0008006" key="3">
    <source>
        <dbReference type="Google" id="ProtNLM"/>
    </source>
</evidence>
<gene>
    <name evidence="1" type="ORF">CLV67_12555</name>
</gene>